<evidence type="ECO:0000256" key="1">
    <source>
        <dbReference type="ARBA" id="ARBA00004141"/>
    </source>
</evidence>
<dbReference type="PANTHER" id="PTHR32322">
    <property type="entry name" value="INNER MEMBRANE TRANSPORTER"/>
    <property type="match status" value="1"/>
</dbReference>
<dbReference type="EMBL" id="CP036402">
    <property type="protein sequence ID" value="QBI19168.1"/>
    <property type="molecule type" value="Genomic_DNA"/>
</dbReference>
<evidence type="ECO:0000259" key="7">
    <source>
        <dbReference type="Pfam" id="PF00892"/>
    </source>
</evidence>
<protein>
    <submittedName>
        <fullName evidence="8">DMT family transporter</fullName>
    </submittedName>
</protein>
<feature type="domain" description="EamA" evidence="7">
    <location>
        <begin position="184"/>
        <end position="317"/>
    </location>
</feature>
<dbReference type="SUPFAM" id="SSF103481">
    <property type="entry name" value="Multidrug resistance efflux transporter EmrE"/>
    <property type="match status" value="2"/>
</dbReference>
<feature type="transmembrane region" description="Helical" evidence="6">
    <location>
        <begin position="213"/>
        <end position="232"/>
    </location>
</feature>
<evidence type="ECO:0000256" key="3">
    <source>
        <dbReference type="ARBA" id="ARBA00022692"/>
    </source>
</evidence>
<dbReference type="Pfam" id="PF00892">
    <property type="entry name" value="EamA"/>
    <property type="match status" value="2"/>
</dbReference>
<feature type="transmembrane region" description="Helical" evidence="6">
    <location>
        <begin position="176"/>
        <end position="201"/>
    </location>
</feature>
<reference evidence="8 9" key="1">
    <citation type="submission" date="2019-01" db="EMBL/GenBank/DDBJ databases">
        <title>Egibacter rhizosphaerae EGI 80759T.</title>
        <authorList>
            <person name="Chen D.-D."/>
            <person name="Tian Y."/>
            <person name="Jiao J.-Y."/>
            <person name="Zhang X.-T."/>
            <person name="Zhang Y.-G."/>
            <person name="Zhang Y."/>
            <person name="Xiao M."/>
            <person name="Shu W.-S."/>
            <person name="Li W.-J."/>
        </authorList>
    </citation>
    <scope>NUCLEOTIDE SEQUENCE [LARGE SCALE GENOMIC DNA]</scope>
    <source>
        <strain evidence="8 9">EGI 80759</strain>
    </source>
</reference>
<evidence type="ECO:0000256" key="6">
    <source>
        <dbReference type="SAM" id="Phobius"/>
    </source>
</evidence>
<comment type="similarity">
    <text evidence="2">Belongs to the EamA transporter family.</text>
</comment>
<sequence length="342" mass="34958">MPSLCGAHTFPPPPTTFGAARVPDLARPTTTTRTGFLLVAAAAALWGTDGLFRFGLAEGLPGSTVVAAEHLILVVLMFPLLVRGARRARRTFSPGDVVALLLVGVGASAVATVLFTSAFAYGDPNTPLLLQQLQPVFAVLGARLLLGERLRRRFPVFFVAALAGAFLVAFPDPTEVGVAGAAPALLAASAALLWAMGTVLGRRLTAKVSFTELAALRFGVGLPAALALLPIGGGVQAATTLDGAAWLSLLLLALIPGLLGLVVYYRGLRGTPAASATLAELAFPLSSLVVNYVAFGAVLTTSQVVGVALLAGTIAVMGVAHQRRPEAAGVAVPTRSGRVETS</sequence>
<keyword evidence="4 6" id="KW-1133">Transmembrane helix</keyword>
<evidence type="ECO:0000313" key="8">
    <source>
        <dbReference type="EMBL" id="QBI19168.1"/>
    </source>
</evidence>
<dbReference type="PANTHER" id="PTHR32322:SF2">
    <property type="entry name" value="EAMA DOMAIN-CONTAINING PROTEIN"/>
    <property type="match status" value="1"/>
</dbReference>
<keyword evidence="5 6" id="KW-0472">Membrane</keyword>
<feature type="transmembrane region" description="Helical" evidence="6">
    <location>
        <begin position="128"/>
        <end position="146"/>
    </location>
</feature>
<evidence type="ECO:0000256" key="2">
    <source>
        <dbReference type="ARBA" id="ARBA00007362"/>
    </source>
</evidence>
<dbReference type="OrthoDB" id="6212796at2"/>
<feature type="transmembrane region" description="Helical" evidence="6">
    <location>
        <begin position="97"/>
        <end position="122"/>
    </location>
</feature>
<feature type="domain" description="EamA" evidence="7">
    <location>
        <begin position="34"/>
        <end position="169"/>
    </location>
</feature>
<dbReference type="GO" id="GO:0016020">
    <property type="term" value="C:membrane"/>
    <property type="evidence" value="ECO:0007669"/>
    <property type="project" value="UniProtKB-SubCell"/>
</dbReference>
<dbReference type="InterPro" id="IPR037185">
    <property type="entry name" value="EmrE-like"/>
</dbReference>
<keyword evidence="9" id="KW-1185">Reference proteome</keyword>
<evidence type="ECO:0000256" key="5">
    <source>
        <dbReference type="ARBA" id="ARBA00023136"/>
    </source>
</evidence>
<feature type="transmembrane region" description="Helical" evidence="6">
    <location>
        <begin position="153"/>
        <end position="170"/>
    </location>
</feature>
<accession>A0A411YDB3</accession>
<comment type="subcellular location">
    <subcellularLocation>
        <location evidence="1">Membrane</location>
        <topology evidence="1">Multi-pass membrane protein</topology>
    </subcellularLocation>
</comment>
<feature type="transmembrane region" description="Helical" evidence="6">
    <location>
        <begin position="244"/>
        <end position="265"/>
    </location>
</feature>
<feature type="transmembrane region" description="Helical" evidence="6">
    <location>
        <begin position="62"/>
        <end position="85"/>
    </location>
</feature>
<gene>
    <name evidence="8" type="ORF">ER308_06190</name>
</gene>
<dbReference type="KEGG" id="erz:ER308_06190"/>
<dbReference type="Proteomes" id="UP000291469">
    <property type="component" value="Chromosome"/>
</dbReference>
<organism evidence="8 9">
    <name type="scientific">Egibacter rhizosphaerae</name>
    <dbReference type="NCBI Taxonomy" id="1670831"/>
    <lineage>
        <taxon>Bacteria</taxon>
        <taxon>Bacillati</taxon>
        <taxon>Actinomycetota</taxon>
        <taxon>Nitriliruptoria</taxon>
        <taxon>Egibacterales</taxon>
        <taxon>Egibacteraceae</taxon>
        <taxon>Egibacter</taxon>
    </lineage>
</organism>
<evidence type="ECO:0000313" key="9">
    <source>
        <dbReference type="Proteomes" id="UP000291469"/>
    </source>
</evidence>
<dbReference type="InterPro" id="IPR050638">
    <property type="entry name" value="AA-Vitamin_Transporters"/>
</dbReference>
<evidence type="ECO:0000256" key="4">
    <source>
        <dbReference type="ARBA" id="ARBA00022989"/>
    </source>
</evidence>
<proteinExistence type="inferred from homology"/>
<name>A0A411YDB3_9ACTN</name>
<keyword evidence="3 6" id="KW-0812">Transmembrane</keyword>
<dbReference type="InterPro" id="IPR000620">
    <property type="entry name" value="EamA_dom"/>
</dbReference>
<dbReference type="AlphaFoldDB" id="A0A411YDB3"/>
<feature type="transmembrane region" description="Helical" evidence="6">
    <location>
        <begin position="35"/>
        <end position="56"/>
    </location>
</feature>